<name>A0A5C0SGX8_CRATE</name>
<dbReference type="EMBL" id="CP042243">
    <property type="protein sequence ID" value="QEK12664.1"/>
    <property type="molecule type" value="Genomic_DNA"/>
</dbReference>
<dbReference type="Pfam" id="PF01471">
    <property type="entry name" value="PG_binding_1"/>
    <property type="match status" value="2"/>
</dbReference>
<feature type="signal peptide" evidence="2">
    <location>
        <begin position="1"/>
        <end position="23"/>
    </location>
</feature>
<dbReference type="PANTHER" id="PTHR41533:SF1">
    <property type="entry name" value="L,D-TRANSPEPTIDASE YCBB-RELATED"/>
    <property type="match status" value="1"/>
</dbReference>
<evidence type="ECO:0000256" key="2">
    <source>
        <dbReference type="SAM" id="SignalP"/>
    </source>
</evidence>
<accession>A0A5C0SGX8</accession>
<evidence type="ECO:0000256" key="1">
    <source>
        <dbReference type="SAM" id="MobiDB-lite"/>
    </source>
</evidence>
<evidence type="ECO:0000259" key="3">
    <source>
        <dbReference type="Pfam" id="PF01471"/>
    </source>
</evidence>
<dbReference type="InterPro" id="IPR002477">
    <property type="entry name" value="Peptidoglycan-bd-like"/>
</dbReference>
<keyword evidence="5" id="KW-1185">Reference proteome</keyword>
<dbReference type="InterPro" id="IPR052905">
    <property type="entry name" value="LD-transpeptidase_YkuD-like"/>
</dbReference>
<dbReference type="OrthoDB" id="529831at2"/>
<dbReference type="Gene3D" id="1.10.101.10">
    <property type="entry name" value="PGBD-like superfamily/PGBD"/>
    <property type="match status" value="2"/>
</dbReference>
<feature type="region of interest" description="Disordered" evidence="1">
    <location>
        <begin position="336"/>
        <end position="358"/>
    </location>
</feature>
<proteinExistence type="predicted"/>
<reference evidence="4 5" key="1">
    <citation type="submission" date="2019-07" db="EMBL/GenBank/DDBJ databases">
        <title>Complete genome of Crassaminicella thermophila SY095.</title>
        <authorList>
            <person name="Li X."/>
        </authorList>
    </citation>
    <scope>NUCLEOTIDE SEQUENCE [LARGE SCALE GENOMIC DNA]</scope>
    <source>
        <strain evidence="4 5">SY095</strain>
    </source>
</reference>
<gene>
    <name evidence="4" type="ORF">FQB35_10175</name>
</gene>
<dbReference type="PANTHER" id="PTHR41533">
    <property type="entry name" value="L,D-TRANSPEPTIDASE HI_1667-RELATED"/>
    <property type="match status" value="1"/>
</dbReference>
<dbReference type="InterPro" id="IPR036366">
    <property type="entry name" value="PGBDSf"/>
</dbReference>
<keyword evidence="2" id="KW-0732">Signal</keyword>
<evidence type="ECO:0000313" key="4">
    <source>
        <dbReference type="EMBL" id="QEK12664.1"/>
    </source>
</evidence>
<dbReference type="Proteomes" id="UP000324646">
    <property type="component" value="Chromosome"/>
</dbReference>
<evidence type="ECO:0000313" key="5">
    <source>
        <dbReference type="Proteomes" id="UP000324646"/>
    </source>
</evidence>
<dbReference type="InterPro" id="IPR036365">
    <property type="entry name" value="PGBD-like_sf"/>
</dbReference>
<feature type="domain" description="Peptidoglycan binding-like" evidence="3">
    <location>
        <begin position="39"/>
        <end position="95"/>
    </location>
</feature>
<feature type="domain" description="Peptidoglycan binding-like" evidence="3">
    <location>
        <begin position="125"/>
        <end position="181"/>
    </location>
</feature>
<feature type="chain" id="PRO_5022975394" evidence="2">
    <location>
        <begin position="24"/>
        <end position="358"/>
    </location>
</feature>
<dbReference type="KEGG" id="crs:FQB35_10175"/>
<dbReference type="SUPFAM" id="SSF47090">
    <property type="entry name" value="PGBD-like"/>
    <property type="match status" value="2"/>
</dbReference>
<dbReference type="RefSeq" id="WP_148809815.1">
    <property type="nucleotide sequence ID" value="NZ_CP042243.1"/>
</dbReference>
<dbReference type="AlphaFoldDB" id="A0A5C0SGX8"/>
<organism evidence="4 5">
    <name type="scientific">Crassaminicella thermophila</name>
    <dbReference type="NCBI Taxonomy" id="2599308"/>
    <lineage>
        <taxon>Bacteria</taxon>
        <taxon>Bacillati</taxon>
        <taxon>Bacillota</taxon>
        <taxon>Clostridia</taxon>
        <taxon>Eubacteriales</taxon>
        <taxon>Clostridiaceae</taxon>
        <taxon>Crassaminicella</taxon>
    </lineage>
</organism>
<sequence>MKKYLKGLVLAACIMSFSTSALADGYVFSKNIYKVKMNHKDVKVIQEALKKDGVFHYYKTTTYFGPITEKATKEFQRKNGLKVDGIVGKSTIGKMRDLGLIYENKKSISRSYVFSRNVYKLGMKHSDIKVLQEGLKKDGAFNYNKTTTYFGPITEKAVKSFQKKYGLKADGIIGKATINKMKKLGLIDGSMPKTSRGYSKRKVGEYLDWWTQVSNKIIHRGDNLRIEDLKTGKTFNVKMTVGTNHADCETLTKKDTAIMKEIWGGFSWERRPVLVYKDGRIIAASMSNMPHAGREDQPAGKTVSNRSGGFGRGYNYDFIKGNGMDGHVDLHFKNSMRHKDNKKDPKHQRAVKEAAGIR</sequence>
<protein>
    <submittedName>
        <fullName evidence="4">Peptidoglycan-binding protein</fullName>
    </submittedName>
</protein>